<dbReference type="PANTHER" id="PTHR10587:SF133">
    <property type="entry name" value="CHITIN DEACETYLASE 1-RELATED"/>
    <property type="match status" value="1"/>
</dbReference>
<proteinExistence type="predicted"/>
<dbReference type="RefSeq" id="WP_172239981.1">
    <property type="nucleotide sequence ID" value="NZ_BMDD01000001.1"/>
</dbReference>
<evidence type="ECO:0000313" key="7">
    <source>
        <dbReference type="Proteomes" id="UP000605427"/>
    </source>
</evidence>
<organism evidence="6 7">
    <name type="scientific">Saccharibacillus endophyticus</name>
    <dbReference type="NCBI Taxonomy" id="2060666"/>
    <lineage>
        <taxon>Bacteria</taxon>
        <taxon>Bacillati</taxon>
        <taxon>Bacillota</taxon>
        <taxon>Bacilli</taxon>
        <taxon>Bacillales</taxon>
        <taxon>Paenibacillaceae</taxon>
        <taxon>Saccharibacillus</taxon>
    </lineage>
</organism>
<evidence type="ECO:0000259" key="5">
    <source>
        <dbReference type="PROSITE" id="PS51677"/>
    </source>
</evidence>
<keyword evidence="4" id="KW-0732">Signal</keyword>
<dbReference type="PROSITE" id="PS51257">
    <property type="entry name" value="PROKAR_LIPOPROTEIN"/>
    <property type="match status" value="1"/>
</dbReference>
<feature type="domain" description="NodB homology" evidence="5">
    <location>
        <begin position="131"/>
        <end position="309"/>
    </location>
</feature>
<keyword evidence="2" id="KW-0378">Hydrolase</keyword>
<dbReference type="SUPFAM" id="SSF88713">
    <property type="entry name" value="Glycoside hydrolase/deacetylase"/>
    <property type="match status" value="1"/>
</dbReference>
<keyword evidence="7" id="KW-1185">Reference proteome</keyword>
<comment type="caution">
    <text evidence="6">The sequence shown here is derived from an EMBL/GenBank/DDBJ whole genome shotgun (WGS) entry which is preliminary data.</text>
</comment>
<gene>
    <name evidence="6" type="ORF">GCM10007362_10250</name>
</gene>
<sequence length="320" mass="34913">MWKKTAMVWLAAGLVLGACGSTAEEAGTSNTEQTANATDTQTTGNVTENSESQTTEDPSSPTEETESVNSGENTDAEAEKGADAENEETDAEKADDSSEDPAAASEEIAIEYHMNANYDIVPNEGTDVPKKVVLLTFDDGPKEADMINSLIDTLDKHNAKAIFFVNGYRVKANPDLLKLIHDRGGIIGNHSYDHIILKKESDAEIKKQMEDTQAIVEETIGEAPHFFRPPNGAGNDYTRVVAADNNMLHMNWSVGSLDWVNQNDSQAVIDNVFDQLHSGSNILMHELPWTVEALDDLLTQLEAKGYSFVDPRAIDTTKQP</sequence>
<evidence type="ECO:0000256" key="4">
    <source>
        <dbReference type="SAM" id="SignalP"/>
    </source>
</evidence>
<evidence type="ECO:0000256" key="1">
    <source>
        <dbReference type="ARBA" id="ARBA00022723"/>
    </source>
</evidence>
<dbReference type="Proteomes" id="UP000605427">
    <property type="component" value="Unassembled WGS sequence"/>
</dbReference>
<dbReference type="EMBL" id="BMDD01000001">
    <property type="protein sequence ID" value="GGH72291.1"/>
    <property type="molecule type" value="Genomic_DNA"/>
</dbReference>
<protein>
    <recommendedName>
        <fullName evidence="5">NodB homology domain-containing protein</fullName>
    </recommendedName>
</protein>
<dbReference type="InterPro" id="IPR002509">
    <property type="entry name" value="NODB_dom"/>
</dbReference>
<feature type="compositionally biased region" description="Polar residues" evidence="3">
    <location>
        <begin position="27"/>
        <end position="49"/>
    </location>
</feature>
<evidence type="ECO:0000313" key="6">
    <source>
        <dbReference type="EMBL" id="GGH72291.1"/>
    </source>
</evidence>
<dbReference type="CDD" id="cd10917">
    <property type="entry name" value="CE4_NodB_like_6s_7s"/>
    <property type="match status" value="1"/>
</dbReference>
<dbReference type="InterPro" id="IPR011330">
    <property type="entry name" value="Glyco_hydro/deAcase_b/a-brl"/>
</dbReference>
<dbReference type="PROSITE" id="PS51677">
    <property type="entry name" value="NODB"/>
    <property type="match status" value="1"/>
</dbReference>
<dbReference type="Gene3D" id="3.20.20.370">
    <property type="entry name" value="Glycoside hydrolase/deacetylase"/>
    <property type="match status" value="1"/>
</dbReference>
<dbReference type="InterPro" id="IPR050248">
    <property type="entry name" value="Polysacc_deacetylase_ArnD"/>
</dbReference>
<evidence type="ECO:0000256" key="2">
    <source>
        <dbReference type="ARBA" id="ARBA00022801"/>
    </source>
</evidence>
<keyword evidence="1" id="KW-0479">Metal-binding</keyword>
<feature type="region of interest" description="Disordered" evidence="3">
    <location>
        <begin position="25"/>
        <end position="103"/>
    </location>
</feature>
<feature type="chain" id="PRO_5046616016" description="NodB homology domain-containing protein" evidence="4">
    <location>
        <begin position="24"/>
        <end position="320"/>
    </location>
</feature>
<feature type="signal peptide" evidence="4">
    <location>
        <begin position="1"/>
        <end position="23"/>
    </location>
</feature>
<evidence type="ECO:0000256" key="3">
    <source>
        <dbReference type="SAM" id="MobiDB-lite"/>
    </source>
</evidence>
<accession>A0ABQ1ZN93</accession>
<dbReference type="PANTHER" id="PTHR10587">
    <property type="entry name" value="GLYCOSYL TRANSFERASE-RELATED"/>
    <property type="match status" value="1"/>
</dbReference>
<dbReference type="Pfam" id="PF01522">
    <property type="entry name" value="Polysacc_deac_1"/>
    <property type="match status" value="1"/>
</dbReference>
<feature type="compositionally biased region" description="Low complexity" evidence="3">
    <location>
        <begin position="50"/>
        <end position="62"/>
    </location>
</feature>
<reference evidence="7" key="1">
    <citation type="journal article" date="2019" name="Int. J. Syst. Evol. Microbiol.">
        <title>The Global Catalogue of Microorganisms (GCM) 10K type strain sequencing project: providing services to taxonomists for standard genome sequencing and annotation.</title>
        <authorList>
            <consortium name="The Broad Institute Genomics Platform"/>
            <consortium name="The Broad Institute Genome Sequencing Center for Infectious Disease"/>
            <person name="Wu L."/>
            <person name="Ma J."/>
        </authorList>
    </citation>
    <scope>NUCLEOTIDE SEQUENCE [LARGE SCALE GENOMIC DNA]</scope>
    <source>
        <strain evidence="7">CCM 8702</strain>
    </source>
</reference>
<name>A0ABQ1ZN93_9BACL</name>